<organism evidence="1">
    <name type="scientific">uncultured Caudovirales phage</name>
    <dbReference type="NCBI Taxonomy" id="2100421"/>
    <lineage>
        <taxon>Viruses</taxon>
        <taxon>Duplodnaviria</taxon>
        <taxon>Heunggongvirae</taxon>
        <taxon>Uroviricota</taxon>
        <taxon>Caudoviricetes</taxon>
        <taxon>Peduoviridae</taxon>
        <taxon>Maltschvirus</taxon>
        <taxon>Maltschvirus maltsch</taxon>
    </lineage>
</organism>
<evidence type="ECO:0000313" key="1">
    <source>
        <dbReference type="EMBL" id="CAB4130004.1"/>
    </source>
</evidence>
<sequence>MKLFDVKLGKCIVGFYYKTLWTDNTLKQSNYRHVGVYTSRHLSYVWYNDEKTKEKKRESTYNFGLDLFVTRLWISFNFNKKKVNKTKEDKRKFVEPLTAEEVVWEQ</sequence>
<name>A0A6J5L6L5_9CAUD</name>
<reference evidence="1" key="1">
    <citation type="submission" date="2020-04" db="EMBL/GenBank/DDBJ databases">
        <authorList>
            <person name="Chiriac C."/>
            <person name="Salcher M."/>
            <person name="Ghai R."/>
            <person name="Kavagutti S V."/>
        </authorList>
    </citation>
    <scope>NUCLEOTIDE SEQUENCE</scope>
</reference>
<proteinExistence type="predicted"/>
<accession>A0A6J5L6L5</accession>
<dbReference type="EMBL" id="LR796235">
    <property type="protein sequence ID" value="CAB4130004.1"/>
    <property type="molecule type" value="Genomic_DNA"/>
</dbReference>
<gene>
    <name evidence="1" type="ORF">UFOVP117_207</name>
</gene>
<protein>
    <submittedName>
        <fullName evidence="1">Uncharacterized protein</fullName>
    </submittedName>
</protein>